<dbReference type="AlphaFoldDB" id="A0A9Q9ARN2"/>
<dbReference type="Proteomes" id="UP001056384">
    <property type="component" value="Chromosome 3"/>
</dbReference>
<reference evidence="1" key="1">
    <citation type="submission" date="2022-06" db="EMBL/GenBank/DDBJ databases">
        <title>Complete genome sequences of two strains of the flax pathogen Septoria linicola.</title>
        <authorList>
            <person name="Lapalu N."/>
            <person name="Simon A."/>
            <person name="Demenou B."/>
            <person name="Paumier D."/>
            <person name="Guillot M.-P."/>
            <person name="Gout L."/>
            <person name="Valade R."/>
        </authorList>
    </citation>
    <scope>NUCLEOTIDE SEQUENCE</scope>
    <source>
        <strain evidence="1">SE15195</strain>
    </source>
</reference>
<gene>
    <name evidence="1" type="ORF">Slin15195_G042420</name>
</gene>
<protein>
    <submittedName>
        <fullName evidence="1">Uncharacterized protein</fullName>
    </submittedName>
</protein>
<evidence type="ECO:0000313" key="2">
    <source>
        <dbReference type="Proteomes" id="UP001056384"/>
    </source>
</evidence>
<sequence length="413" mass="46731">MALDYLSARFRNVLKVSAPAPTALSQDEPDVLEYLRPFFSDPKALMNGMAASNTIISGSRALEFFRPGSCTVDSDWDFYIPNNKDCAKVMLLALEESGVEFEDVFEPLRQLLASPTVRTLHVSRQFIYRVNWSMELTKDGIQGEAKLRQLVTDACKAPVVDDVFSDSPPAPAYVKVGNSQLIIHSKPPTDRSIKMLHCGDNQYGQNINIITGHTTQDGRHTKVQLISCHRHSPIELVMAFYGSHIQCFISAYGAAHLYHRLTMSNTAYYWAENMCAKYRPAALAGKAKYETRGFTFEPYPSTTKGAVILRGLGIEAYDGAKVIVFDFPFSLAIREDLHAVRKQAFQSLKWLETAQTTRAVPDARVRVEWQKWLAKESKSRDTRPHVNAHSDIHTYVMLRGMDEKRLRDRMLLF</sequence>
<organism evidence="1 2">
    <name type="scientific">Septoria linicola</name>
    <dbReference type="NCBI Taxonomy" id="215465"/>
    <lineage>
        <taxon>Eukaryota</taxon>
        <taxon>Fungi</taxon>
        <taxon>Dikarya</taxon>
        <taxon>Ascomycota</taxon>
        <taxon>Pezizomycotina</taxon>
        <taxon>Dothideomycetes</taxon>
        <taxon>Dothideomycetidae</taxon>
        <taxon>Mycosphaerellales</taxon>
        <taxon>Mycosphaerellaceae</taxon>
        <taxon>Septoria</taxon>
    </lineage>
</organism>
<name>A0A9Q9ARN2_9PEZI</name>
<dbReference type="EMBL" id="CP099420">
    <property type="protein sequence ID" value="USW50923.1"/>
    <property type="molecule type" value="Genomic_DNA"/>
</dbReference>
<keyword evidence="2" id="KW-1185">Reference proteome</keyword>
<accession>A0A9Q9ARN2</accession>
<evidence type="ECO:0000313" key="1">
    <source>
        <dbReference type="EMBL" id="USW50923.1"/>
    </source>
</evidence>
<proteinExistence type="predicted"/>